<dbReference type="Proteomes" id="UP000247498">
    <property type="component" value="Unassembled WGS sequence"/>
</dbReference>
<sequence length="167" mass="17963">VLSVLADDFGCAGSCQFHLSGHSRGGGLASIAAALLPARLGEVKSLLTFGGVRPGNQEFQDAFNAKFGAGSLHWWNSVDWVPRQPFINYQPPRLRITEEACPAATTTDPCYSVLTTDRKGRSRTAEQCAKSQPNPAGDLAHKEWSYLKSMLRCAQPRGLDAACVSAL</sequence>
<dbReference type="GO" id="GO:0006629">
    <property type="term" value="P:lipid metabolic process"/>
    <property type="evidence" value="ECO:0007669"/>
    <property type="project" value="InterPro"/>
</dbReference>
<organism evidence="2 3">
    <name type="scientific">Raphidocelis subcapitata</name>
    <dbReference type="NCBI Taxonomy" id="307507"/>
    <lineage>
        <taxon>Eukaryota</taxon>
        <taxon>Viridiplantae</taxon>
        <taxon>Chlorophyta</taxon>
        <taxon>core chlorophytes</taxon>
        <taxon>Chlorophyceae</taxon>
        <taxon>CS clade</taxon>
        <taxon>Sphaeropleales</taxon>
        <taxon>Selenastraceae</taxon>
        <taxon>Raphidocelis</taxon>
    </lineage>
</organism>
<dbReference type="InterPro" id="IPR029058">
    <property type="entry name" value="AB_hydrolase_fold"/>
</dbReference>
<proteinExistence type="predicted"/>
<dbReference type="Gene3D" id="3.40.50.1820">
    <property type="entry name" value="alpha/beta hydrolase"/>
    <property type="match status" value="1"/>
</dbReference>
<dbReference type="InParanoid" id="A0A2V0PIU6"/>
<comment type="caution">
    <text evidence="2">The sequence shown here is derived from an EMBL/GenBank/DDBJ whole genome shotgun (WGS) entry which is preliminary data.</text>
</comment>
<dbReference type="SUPFAM" id="SSF53474">
    <property type="entry name" value="alpha/beta-Hydrolases"/>
    <property type="match status" value="1"/>
</dbReference>
<dbReference type="CDD" id="cd00741">
    <property type="entry name" value="Lipase"/>
    <property type="match status" value="1"/>
</dbReference>
<evidence type="ECO:0000259" key="1">
    <source>
        <dbReference type="Pfam" id="PF01764"/>
    </source>
</evidence>
<dbReference type="AlphaFoldDB" id="A0A2V0PIU6"/>
<feature type="non-terminal residue" evidence="2">
    <location>
        <position position="1"/>
    </location>
</feature>
<dbReference type="InterPro" id="IPR002921">
    <property type="entry name" value="Fungal_lipase-type"/>
</dbReference>
<dbReference type="EMBL" id="BDRX01000160">
    <property type="protein sequence ID" value="GBF99489.1"/>
    <property type="molecule type" value="Genomic_DNA"/>
</dbReference>
<protein>
    <recommendedName>
        <fullName evidence="1">Fungal lipase-type domain-containing protein</fullName>
    </recommendedName>
</protein>
<gene>
    <name evidence="2" type="ORF">Rsub_12267</name>
</gene>
<name>A0A2V0PIU6_9CHLO</name>
<dbReference type="Pfam" id="PF01764">
    <property type="entry name" value="Lipase_3"/>
    <property type="match status" value="1"/>
</dbReference>
<reference evidence="2 3" key="1">
    <citation type="journal article" date="2018" name="Sci. Rep.">
        <title>Raphidocelis subcapitata (=Pseudokirchneriella subcapitata) provides an insight into genome evolution and environmental adaptations in the Sphaeropleales.</title>
        <authorList>
            <person name="Suzuki S."/>
            <person name="Yamaguchi H."/>
            <person name="Nakajima N."/>
            <person name="Kawachi M."/>
        </authorList>
    </citation>
    <scope>NUCLEOTIDE SEQUENCE [LARGE SCALE GENOMIC DNA]</scope>
    <source>
        <strain evidence="2 3">NIES-35</strain>
    </source>
</reference>
<feature type="domain" description="Fungal lipase-type" evidence="1">
    <location>
        <begin position="15"/>
        <end position="88"/>
    </location>
</feature>
<keyword evidence="3" id="KW-1185">Reference proteome</keyword>
<accession>A0A2V0PIU6</accession>
<evidence type="ECO:0000313" key="2">
    <source>
        <dbReference type="EMBL" id="GBF99489.1"/>
    </source>
</evidence>
<evidence type="ECO:0000313" key="3">
    <source>
        <dbReference type="Proteomes" id="UP000247498"/>
    </source>
</evidence>